<gene>
    <name evidence="2" type="ORF">C2G38_1750008</name>
</gene>
<reference evidence="2 3" key="1">
    <citation type="submission" date="2018-06" db="EMBL/GenBank/DDBJ databases">
        <title>Comparative genomics reveals the genomic features of Rhizophagus irregularis, R. cerebriforme, R. diaphanum and Gigaspora rosea, and their symbiotic lifestyle signature.</title>
        <authorList>
            <person name="Morin E."/>
            <person name="San Clemente H."/>
            <person name="Chen E.C.H."/>
            <person name="De La Providencia I."/>
            <person name="Hainaut M."/>
            <person name="Kuo A."/>
            <person name="Kohler A."/>
            <person name="Murat C."/>
            <person name="Tang N."/>
            <person name="Roy S."/>
            <person name="Loubradou J."/>
            <person name="Henrissat B."/>
            <person name="Grigoriev I.V."/>
            <person name="Corradi N."/>
            <person name="Roux C."/>
            <person name="Martin F.M."/>
        </authorList>
    </citation>
    <scope>NUCLEOTIDE SEQUENCE [LARGE SCALE GENOMIC DNA]</scope>
    <source>
        <strain evidence="2 3">DAOM 194757</strain>
    </source>
</reference>
<evidence type="ECO:0000313" key="3">
    <source>
        <dbReference type="Proteomes" id="UP000266673"/>
    </source>
</evidence>
<name>A0A397UTX5_9GLOM</name>
<feature type="transmembrane region" description="Helical" evidence="1">
    <location>
        <begin position="12"/>
        <end position="34"/>
    </location>
</feature>
<protein>
    <recommendedName>
        <fullName evidence="4">TLC domain-containing protein</fullName>
    </recommendedName>
</protein>
<keyword evidence="1" id="KW-0812">Transmembrane</keyword>
<dbReference type="AlphaFoldDB" id="A0A397UTX5"/>
<organism evidence="2 3">
    <name type="scientific">Gigaspora rosea</name>
    <dbReference type="NCBI Taxonomy" id="44941"/>
    <lineage>
        <taxon>Eukaryota</taxon>
        <taxon>Fungi</taxon>
        <taxon>Fungi incertae sedis</taxon>
        <taxon>Mucoromycota</taxon>
        <taxon>Glomeromycotina</taxon>
        <taxon>Glomeromycetes</taxon>
        <taxon>Diversisporales</taxon>
        <taxon>Gigasporaceae</taxon>
        <taxon>Gigaspora</taxon>
    </lineage>
</organism>
<dbReference type="EMBL" id="QKWP01000940">
    <property type="protein sequence ID" value="RIB13272.1"/>
    <property type="molecule type" value="Genomic_DNA"/>
</dbReference>
<evidence type="ECO:0008006" key="4">
    <source>
        <dbReference type="Google" id="ProtNLM"/>
    </source>
</evidence>
<keyword evidence="1" id="KW-0472">Membrane</keyword>
<sequence>MKVRISSLYVSFHVFLINFAFYIISYFLAIHYPIIQIVHILYSIVFRHILPHITCHFTFIN</sequence>
<evidence type="ECO:0000313" key="2">
    <source>
        <dbReference type="EMBL" id="RIB13272.1"/>
    </source>
</evidence>
<evidence type="ECO:0000256" key="1">
    <source>
        <dbReference type="SAM" id="Phobius"/>
    </source>
</evidence>
<proteinExistence type="predicted"/>
<accession>A0A397UTX5</accession>
<keyword evidence="1" id="KW-1133">Transmembrane helix</keyword>
<dbReference type="Proteomes" id="UP000266673">
    <property type="component" value="Unassembled WGS sequence"/>
</dbReference>
<comment type="caution">
    <text evidence="2">The sequence shown here is derived from an EMBL/GenBank/DDBJ whole genome shotgun (WGS) entry which is preliminary data.</text>
</comment>
<keyword evidence="3" id="KW-1185">Reference proteome</keyword>